<dbReference type="Proteomes" id="UP000007382">
    <property type="component" value="Chromosome"/>
</dbReference>
<evidence type="ECO:0000256" key="2">
    <source>
        <dbReference type="ARBA" id="ARBA00001946"/>
    </source>
</evidence>
<dbReference type="InterPro" id="IPR015797">
    <property type="entry name" value="NUDIX_hydrolase-like_dom_sf"/>
</dbReference>
<evidence type="ECO:0000256" key="7">
    <source>
        <dbReference type="ARBA" id="ARBA00032272"/>
    </source>
</evidence>
<organism evidence="10 11">
    <name type="scientific">Leptospirillum ferrooxidans (strain C2-3)</name>
    <dbReference type="NCBI Taxonomy" id="1162668"/>
    <lineage>
        <taxon>Bacteria</taxon>
        <taxon>Pseudomonadati</taxon>
        <taxon>Nitrospirota</taxon>
        <taxon>Nitrospiria</taxon>
        <taxon>Nitrospirales</taxon>
        <taxon>Nitrospiraceae</taxon>
        <taxon>Leptospirillum</taxon>
    </lineage>
</organism>
<dbReference type="HOGENOM" id="CLU_062658_5_2_0"/>
<evidence type="ECO:0000313" key="11">
    <source>
        <dbReference type="Proteomes" id="UP000007382"/>
    </source>
</evidence>
<dbReference type="PANTHER" id="PTHR11839">
    <property type="entry name" value="UDP/ADP-SUGAR PYROPHOSPHATASE"/>
    <property type="match status" value="1"/>
</dbReference>
<dbReference type="Pfam" id="PF00293">
    <property type="entry name" value="NUDIX"/>
    <property type="match status" value="1"/>
</dbReference>
<dbReference type="STRING" id="1162668.LFE_0681"/>
<evidence type="ECO:0000256" key="5">
    <source>
        <dbReference type="ARBA" id="ARBA00022801"/>
    </source>
</evidence>
<evidence type="ECO:0000313" key="10">
    <source>
        <dbReference type="EMBL" id="BAM06396.1"/>
    </source>
</evidence>
<dbReference type="Gene3D" id="3.90.79.10">
    <property type="entry name" value="Nucleoside Triphosphate Pyrophosphohydrolase"/>
    <property type="match status" value="1"/>
</dbReference>
<keyword evidence="5 8" id="KW-0378">Hydrolase</keyword>
<keyword evidence="11" id="KW-1185">Reference proteome</keyword>
<dbReference type="SUPFAM" id="SSF55811">
    <property type="entry name" value="Nudix"/>
    <property type="match status" value="1"/>
</dbReference>
<name>I0IM97_LEPFC</name>
<sequence length="156" mass="16956">MSKVGSVQSGWIHESVCFGEGVAILPIIDGKVFFVRQFRPSVSEIVLELPAGKLEKGEDPREGAIRELREETGIYGGELSLMGTIMTTPGFCDERIHLFLSTGGLQGESSPDEDEDLDVVSLPVSSIPKSIVDGGIRDGKTLSAFALYWSLNRIDR</sequence>
<reference evidence="10 11" key="1">
    <citation type="journal article" date="2012" name="J. Bacteriol.">
        <title>Complete Genome Sequence of Leptospirillum ferrooxidans Strain C2-3, Isolated from a Fresh Volcanic Ash Deposit on the Island of Miyake, Japan.</title>
        <authorList>
            <person name="Fujimura R."/>
            <person name="Sato Y."/>
            <person name="Nishizawa T."/>
            <person name="Oshima K."/>
            <person name="Kim S.-W."/>
            <person name="Hattori M."/>
            <person name="Kamijo T."/>
            <person name="Ohta H."/>
        </authorList>
    </citation>
    <scope>NUCLEOTIDE SEQUENCE [LARGE SCALE GENOMIC DNA]</scope>
    <source>
        <strain evidence="10 11">C2-3</strain>
    </source>
</reference>
<dbReference type="InterPro" id="IPR020476">
    <property type="entry name" value="Nudix_hydrolase"/>
</dbReference>
<dbReference type="InterPro" id="IPR020084">
    <property type="entry name" value="NUDIX_hydrolase_CS"/>
</dbReference>
<evidence type="ECO:0000256" key="3">
    <source>
        <dbReference type="ARBA" id="ARBA00007275"/>
    </source>
</evidence>
<dbReference type="GO" id="GO:0006753">
    <property type="term" value="P:nucleoside phosphate metabolic process"/>
    <property type="evidence" value="ECO:0007669"/>
    <property type="project" value="TreeGrafter"/>
</dbReference>
<evidence type="ECO:0000256" key="6">
    <source>
        <dbReference type="ARBA" id="ARBA00032162"/>
    </source>
</evidence>
<dbReference type="KEGG" id="lfc:LFE_0681"/>
<proteinExistence type="inferred from homology"/>
<dbReference type="PROSITE" id="PS51462">
    <property type="entry name" value="NUDIX"/>
    <property type="match status" value="1"/>
</dbReference>
<dbReference type="InterPro" id="IPR000086">
    <property type="entry name" value="NUDIX_hydrolase_dom"/>
</dbReference>
<dbReference type="PRINTS" id="PR00502">
    <property type="entry name" value="NUDIXFAMILY"/>
</dbReference>
<accession>I0IM97</accession>
<dbReference type="GO" id="GO:0016462">
    <property type="term" value="F:pyrophosphatase activity"/>
    <property type="evidence" value="ECO:0007669"/>
    <property type="project" value="UniProtKB-ARBA"/>
</dbReference>
<evidence type="ECO:0000256" key="4">
    <source>
        <dbReference type="ARBA" id="ARBA00016377"/>
    </source>
</evidence>
<evidence type="ECO:0000259" key="9">
    <source>
        <dbReference type="PROSITE" id="PS51462"/>
    </source>
</evidence>
<evidence type="ECO:0000256" key="1">
    <source>
        <dbReference type="ARBA" id="ARBA00000847"/>
    </source>
</evidence>
<comment type="cofactor">
    <cofactor evidence="2">
        <name>Mg(2+)</name>
        <dbReference type="ChEBI" id="CHEBI:18420"/>
    </cofactor>
</comment>
<dbReference type="EMBL" id="AP012342">
    <property type="protein sequence ID" value="BAM06396.1"/>
    <property type="molecule type" value="Genomic_DNA"/>
</dbReference>
<reference evidence="11" key="2">
    <citation type="submission" date="2012-03" db="EMBL/GenBank/DDBJ databases">
        <title>The complete genome sequence of the pioneer microbe on fresh volcanic deposit, Leptospirillum ferrooxidans strain C2-3.</title>
        <authorList>
            <person name="Fujimura R."/>
            <person name="Sato Y."/>
            <person name="Nishizawa T."/>
            <person name="Nanba K."/>
            <person name="Oshima K."/>
            <person name="Hattori M."/>
            <person name="Kamijo T."/>
            <person name="Ohta H."/>
        </authorList>
    </citation>
    <scope>NUCLEOTIDE SEQUENCE [LARGE SCALE GENOMIC DNA]</scope>
    <source>
        <strain evidence="11">C2-3</strain>
    </source>
</reference>
<dbReference type="PATRIC" id="fig|1162668.3.peg.789"/>
<dbReference type="CDD" id="cd03424">
    <property type="entry name" value="NUDIX_ADPRase_Nudt5_UGPPase_Nudt14"/>
    <property type="match status" value="1"/>
</dbReference>
<evidence type="ECO:0000256" key="8">
    <source>
        <dbReference type="RuleBase" id="RU003476"/>
    </source>
</evidence>
<dbReference type="AlphaFoldDB" id="I0IM97"/>
<dbReference type="PANTHER" id="PTHR11839:SF18">
    <property type="entry name" value="NUDIX HYDROLASE DOMAIN-CONTAINING PROTEIN"/>
    <property type="match status" value="1"/>
</dbReference>
<comment type="similarity">
    <text evidence="3">Belongs to the Nudix hydrolase family. NudK subfamily.</text>
</comment>
<dbReference type="GO" id="GO:0019693">
    <property type="term" value="P:ribose phosphate metabolic process"/>
    <property type="evidence" value="ECO:0007669"/>
    <property type="project" value="TreeGrafter"/>
</dbReference>
<dbReference type="GO" id="GO:0005829">
    <property type="term" value="C:cytosol"/>
    <property type="evidence" value="ECO:0007669"/>
    <property type="project" value="TreeGrafter"/>
</dbReference>
<gene>
    <name evidence="10" type="ordered locus">LFE_0681</name>
</gene>
<dbReference type="PROSITE" id="PS00893">
    <property type="entry name" value="NUDIX_BOX"/>
    <property type="match status" value="1"/>
</dbReference>
<comment type="catalytic activity">
    <reaction evidence="1">
        <text>GDP-alpha-D-mannose + H2O = alpha-D-mannose 1-phosphate + GMP + 2 H(+)</text>
        <dbReference type="Rhea" id="RHEA:27978"/>
        <dbReference type="ChEBI" id="CHEBI:15377"/>
        <dbReference type="ChEBI" id="CHEBI:15378"/>
        <dbReference type="ChEBI" id="CHEBI:57527"/>
        <dbReference type="ChEBI" id="CHEBI:58115"/>
        <dbReference type="ChEBI" id="CHEBI:58409"/>
    </reaction>
</comment>
<feature type="domain" description="Nudix hydrolase" evidence="9">
    <location>
        <begin position="17"/>
        <end position="144"/>
    </location>
</feature>
<dbReference type="eggNOG" id="COG0494">
    <property type="taxonomic scope" value="Bacteria"/>
</dbReference>
<protein>
    <recommendedName>
        <fullName evidence="4">GDP-mannose pyrophosphatase</fullName>
    </recommendedName>
    <alternativeName>
        <fullName evidence="6">GDP-mannose hydrolase</fullName>
    </alternativeName>
    <alternativeName>
        <fullName evidence="7">GDPMK</fullName>
    </alternativeName>
</protein>